<dbReference type="InterPro" id="IPR002575">
    <property type="entry name" value="Aminoglycoside_PTrfase"/>
</dbReference>
<gene>
    <name evidence="2" type="ORF">HEB94_003364</name>
</gene>
<dbReference type="Gene3D" id="3.90.1200.10">
    <property type="match status" value="1"/>
</dbReference>
<dbReference type="EMBL" id="JADBEM010000001">
    <property type="protein sequence ID" value="MBE1606516.1"/>
    <property type="molecule type" value="Genomic_DNA"/>
</dbReference>
<organism evidence="2 3">
    <name type="scientific">Actinopolymorpha pittospori</name>
    <dbReference type="NCBI Taxonomy" id="648752"/>
    <lineage>
        <taxon>Bacteria</taxon>
        <taxon>Bacillati</taxon>
        <taxon>Actinomycetota</taxon>
        <taxon>Actinomycetes</taxon>
        <taxon>Propionibacteriales</taxon>
        <taxon>Actinopolymorphaceae</taxon>
        <taxon>Actinopolymorpha</taxon>
    </lineage>
</organism>
<proteinExistence type="predicted"/>
<dbReference type="Gene3D" id="3.30.200.20">
    <property type="entry name" value="Phosphorylase Kinase, domain 1"/>
    <property type="match status" value="1"/>
</dbReference>
<protein>
    <recommendedName>
        <fullName evidence="1">Aminoglycoside phosphotransferase domain-containing protein</fullName>
    </recommendedName>
</protein>
<evidence type="ECO:0000259" key="1">
    <source>
        <dbReference type="Pfam" id="PF01636"/>
    </source>
</evidence>
<keyword evidence="3" id="KW-1185">Reference proteome</keyword>
<evidence type="ECO:0000313" key="3">
    <source>
        <dbReference type="Proteomes" id="UP000638648"/>
    </source>
</evidence>
<dbReference type="Pfam" id="PF01636">
    <property type="entry name" value="APH"/>
    <property type="match status" value="1"/>
</dbReference>
<dbReference type="SUPFAM" id="SSF56112">
    <property type="entry name" value="Protein kinase-like (PK-like)"/>
    <property type="match status" value="1"/>
</dbReference>
<accession>A0A927MTA3</accession>
<feature type="domain" description="Aminoglycoside phosphotransferase" evidence="1">
    <location>
        <begin position="40"/>
        <end position="252"/>
    </location>
</feature>
<sequence length="310" mass="33901">MASVPDGVRSTSPAALGERLERALGQPVREWVEPDTGLSAAARYSVTLGDRSRVFVKAATDEQTERWLRTEYLALQHVPERFVPGVLAWLDEPGCFPVLVVEDLRRAHWPASHQGVDWRAGDIDRVLTTVSDLSRVQAPPGFVPSRQGPAHWPAFVREGPDRDAFLDLGLCSAAWLTDAAHLLVKAEASLDDSGDRLVHGDLRSDNICIDAERVVFVDWSTASRGHAEHDLAHLLPTLHLEGGPVPFDVLPAGRGWAAAGCASLARRVLDERALPPWLARVFVRLIAIDLSWAASCLGLPRPDGIDWQAI</sequence>
<dbReference type="AlphaFoldDB" id="A0A927MTA3"/>
<reference evidence="2" key="1">
    <citation type="submission" date="2020-10" db="EMBL/GenBank/DDBJ databases">
        <title>Sequencing the genomes of 1000 actinobacteria strains.</title>
        <authorList>
            <person name="Klenk H.-P."/>
        </authorList>
    </citation>
    <scope>NUCLEOTIDE SEQUENCE</scope>
    <source>
        <strain evidence="2">DSM 45354</strain>
    </source>
</reference>
<dbReference type="InterPro" id="IPR011009">
    <property type="entry name" value="Kinase-like_dom_sf"/>
</dbReference>
<comment type="caution">
    <text evidence="2">The sequence shown here is derived from an EMBL/GenBank/DDBJ whole genome shotgun (WGS) entry which is preliminary data.</text>
</comment>
<evidence type="ECO:0000313" key="2">
    <source>
        <dbReference type="EMBL" id="MBE1606516.1"/>
    </source>
</evidence>
<name>A0A927MTA3_9ACTN</name>
<dbReference type="Proteomes" id="UP000638648">
    <property type="component" value="Unassembled WGS sequence"/>
</dbReference>